<dbReference type="Gene3D" id="3.20.20.60">
    <property type="entry name" value="Phosphoenolpyruvate-binding domains"/>
    <property type="match status" value="1"/>
</dbReference>
<feature type="binding site" evidence="10">
    <location>
        <begin position="187"/>
        <end position="188"/>
    </location>
    <ligand>
        <name>substrate</name>
    </ligand>
</feature>
<evidence type="ECO:0000256" key="10">
    <source>
        <dbReference type="PIRSR" id="PIRSR001362-2"/>
    </source>
</evidence>
<dbReference type="OrthoDB" id="8629576at2"/>
<dbReference type="SUPFAM" id="SSF51621">
    <property type="entry name" value="Phosphoenolpyruvate/pyruvate domain"/>
    <property type="match status" value="1"/>
</dbReference>
<keyword evidence="6 12" id="KW-0456">Lyase</keyword>
<evidence type="ECO:0000256" key="9">
    <source>
        <dbReference type="PIRSR" id="PIRSR001362-1"/>
    </source>
</evidence>
<name>I3DZY0_BACMT</name>
<comment type="catalytic activity">
    <reaction evidence="7">
        <text>D-threo-isocitrate = glyoxylate + succinate</text>
        <dbReference type="Rhea" id="RHEA:13245"/>
        <dbReference type="ChEBI" id="CHEBI:15562"/>
        <dbReference type="ChEBI" id="CHEBI:30031"/>
        <dbReference type="ChEBI" id="CHEBI:36655"/>
        <dbReference type="EC" id="4.1.3.1"/>
    </reaction>
</comment>
<dbReference type="InterPro" id="IPR039556">
    <property type="entry name" value="ICL/PEPM"/>
</dbReference>
<comment type="caution">
    <text evidence="12">The sequence shown here is derived from an EMBL/GenBank/DDBJ whole genome shotgun (WGS) entry which is preliminary data.</text>
</comment>
<keyword evidence="11" id="KW-0479">Metal-binding</keyword>
<reference evidence="12 13" key="1">
    <citation type="journal article" date="2012" name="Appl. Environ. Microbiol.">
        <title>Genome Sequence of Thermotolerant Bacillus methanolicus: Features and Regulation Related to Methylotrophy and Production of L-Lysine and L-Glutamate from Methanol.</title>
        <authorList>
            <person name="Heggeset T.M."/>
            <person name="Krog A."/>
            <person name="Balzer S."/>
            <person name="Wentzel A."/>
            <person name="Ellingsen T.E."/>
            <person name="Brautaset T."/>
        </authorList>
    </citation>
    <scope>NUCLEOTIDE SEQUENCE [LARGE SCALE GENOMIC DNA]</scope>
    <source>
        <strain evidence="12 13">PB1</strain>
    </source>
</reference>
<evidence type="ECO:0000256" key="6">
    <source>
        <dbReference type="ARBA" id="ARBA00023239"/>
    </source>
</evidence>
<accession>I3DZY0</accession>
<dbReference type="AlphaFoldDB" id="I3DZY0"/>
<evidence type="ECO:0000256" key="7">
    <source>
        <dbReference type="ARBA" id="ARBA00023531"/>
    </source>
</evidence>
<dbReference type="PANTHER" id="PTHR21631">
    <property type="entry name" value="ISOCITRATE LYASE/MALATE SYNTHASE"/>
    <property type="match status" value="1"/>
</dbReference>
<feature type="binding site" evidence="10">
    <location>
        <position position="223"/>
    </location>
    <ligand>
        <name>substrate</name>
    </ligand>
</feature>
<dbReference type="InterPro" id="IPR040442">
    <property type="entry name" value="Pyrv_kinase-like_dom_sf"/>
</dbReference>
<protein>
    <recommendedName>
        <fullName evidence="3 8">Isocitrate lyase</fullName>
        <ecNumber evidence="3 8">4.1.3.1</ecNumber>
    </recommendedName>
</protein>
<dbReference type="NCBIfam" id="TIGR01346">
    <property type="entry name" value="isocit_lyase"/>
    <property type="match status" value="1"/>
</dbReference>
<dbReference type="EC" id="4.1.3.1" evidence="3 8"/>
<organism evidence="12 13">
    <name type="scientific">Bacillus methanolicus PB1</name>
    <dbReference type="NCBI Taxonomy" id="997296"/>
    <lineage>
        <taxon>Bacteria</taxon>
        <taxon>Bacillati</taxon>
        <taxon>Bacillota</taxon>
        <taxon>Bacilli</taxon>
        <taxon>Bacillales</taxon>
        <taxon>Bacillaceae</taxon>
        <taxon>Bacillus</taxon>
    </lineage>
</organism>
<feature type="binding site" evidence="10">
    <location>
        <position position="342"/>
    </location>
    <ligand>
        <name>substrate</name>
    </ligand>
</feature>
<feature type="active site" description="Proton acceptor" evidence="9">
    <location>
        <position position="186"/>
    </location>
</feature>
<dbReference type="Proteomes" id="UP000010523">
    <property type="component" value="Unassembled WGS sequence"/>
</dbReference>
<dbReference type="GO" id="GO:0006097">
    <property type="term" value="P:glyoxylate cycle"/>
    <property type="evidence" value="ECO:0007669"/>
    <property type="project" value="UniProtKB-KW"/>
</dbReference>
<dbReference type="EMBL" id="AFEU01000002">
    <property type="protein sequence ID" value="EIJ79801.1"/>
    <property type="molecule type" value="Genomic_DNA"/>
</dbReference>
<keyword evidence="4" id="KW-0329">Glyoxylate bypass</keyword>
<dbReference type="PROSITE" id="PS00161">
    <property type="entry name" value="ISOCITRATE_LYASE"/>
    <property type="match status" value="1"/>
</dbReference>
<dbReference type="InterPro" id="IPR015813">
    <property type="entry name" value="Pyrv/PenolPyrv_kinase-like_dom"/>
</dbReference>
<evidence type="ECO:0000256" key="1">
    <source>
        <dbReference type="ARBA" id="ARBA00004793"/>
    </source>
</evidence>
<dbReference type="PATRIC" id="fig|997296.3.peg.1187"/>
<comment type="pathway">
    <text evidence="1">Carbohydrate metabolism; glyoxylate cycle; (S)-malate from isocitrate: step 1/2.</text>
</comment>
<dbReference type="Pfam" id="PF00463">
    <property type="entry name" value="ICL"/>
    <property type="match status" value="2"/>
</dbReference>
<keyword evidence="11" id="KW-0460">Magnesium</keyword>
<dbReference type="RefSeq" id="WP_003351186.1">
    <property type="nucleotide sequence ID" value="NZ_AFEU01000002.1"/>
</dbReference>
<dbReference type="STRING" id="997296.PB1_05532"/>
<evidence type="ECO:0000256" key="8">
    <source>
        <dbReference type="NCBIfam" id="TIGR01346"/>
    </source>
</evidence>
<evidence type="ECO:0000313" key="12">
    <source>
        <dbReference type="EMBL" id="EIJ79801.1"/>
    </source>
</evidence>
<dbReference type="CDD" id="cd00377">
    <property type="entry name" value="ICL_PEPM"/>
    <property type="match status" value="1"/>
</dbReference>
<comment type="similarity">
    <text evidence="2">Belongs to the isocitrate lyase/PEP mutase superfamily. Isocitrate lyase family.</text>
</comment>
<dbReference type="InterPro" id="IPR006254">
    <property type="entry name" value="Isocitrate_lyase"/>
</dbReference>
<dbReference type="GO" id="GO:0006099">
    <property type="term" value="P:tricarboxylic acid cycle"/>
    <property type="evidence" value="ECO:0007669"/>
    <property type="project" value="UniProtKB-UniRule"/>
</dbReference>
<keyword evidence="13" id="KW-1185">Reference proteome</keyword>
<dbReference type="InterPro" id="IPR018523">
    <property type="entry name" value="Isocitrate_lyase_ph_CS"/>
</dbReference>
<comment type="cofactor">
    <cofactor evidence="11">
        <name>Mg(2+)</name>
        <dbReference type="ChEBI" id="CHEBI:18420"/>
    </cofactor>
    <text evidence="11">Can also use Mn(2+) ion.</text>
</comment>
<evidence type="ECO:0000256" key="2">
    <source>
        <dbReference type="ARBA" id="ARBA00005704"/>
    </source>
</evidence>
<dbReference type="GO" id="GO:0046872">
    <property type="term" value="F:metal ion binding"/>
    <property type="evidence" value="ECO:0007669"/>
    <property type="project" value="UniProtKB-KW"/>
</dbReference>
<evidence type="ECO:0000256" key="4">
    <source>
        <dbReference type="ARBA" id="ARBA00022435"/>
    </source>
</evidence>
<gene>
    <name evidence="12" type="primary">aceA</name>
    <name evidence="12" type="ORF">PB1_05532</name>
</gene>
<feature type="binding site" evidence="11">
    <location>
        <position position="148"/>
    </location>
    <ligand>
        <name>Mg(2+)</name>
        <dbReference type="ChEBI" id="CHEBI:18420"/>
    </ligand>
</feature>
<dbReference type="PANTHER" id="PTHR21631:SF3">
    <property type="entry name" value="BIFUNCTIONAL GLYOXYLATE CYCLE PROTEIN"/>
    <property type="match status" value="1"/>
</dbReference>
<evidence type="ECO:0000313" key="13">
    <source>
        <dbReference type="Proteomes" id="UP000010523"/>
    </source>
</evidence>
<dbReference type="FunFam" id="3.20.20.60:FF:000005">
    <property type="entry name" value="Isocitrate lyase"/>
    <property type="match status" value="1"/>
</dbReference>
<dbReference type="GO" id="GO:0004451">
    <property type="term" value="F:isocitrate lyase activity"/>
    <property type="evidence" value="ECO:0007669"/>
    <property type="project" value="UniProtKB-UniRule"/>
</dbReference>
<keyword evidence="5" id="KW-0816">Tricarboxylic acid cycle</keyword>
<proteinExistence type="inferred from homology"/>
<feature type="binding site" evidence="10">
    <location>
        <begin position="308"/>
        <end position="312"/>
    </location>
    <ligand>
        <name>substrate</name>
    </ligand>
</feature>
<evidence type="ECO:0000256" key="11">
    <source>
        <dbReference type="PIRSR" id="PIRSR001362-3"/>
    </source>
</evidence>
<feature type="binding site" evidence="10">
    <location>
        <begin position="87"/>
        <end position="89"/>
    </location>
    <ligand>
        <name>substrate</name>
    </ligand>
</feature>
<dbReference type="NCBIfam" id="NF011645">
    <property type="entry name" value="PRK15063.1"/>
    <property type="match status" value="1"/>
</dbReference>
<dbReference type="eggNOG" id="COG2224">
    <property type="taxonomic scope" value="Bacteria"/>
</dbReference>
<sequence length="428" mass="47206">MTDSRVQQLQESWEKDSRWKGITRPYSAEDVIKLRGSIDIEYTLARRGAEKLWKLVNEEDFINALGALTGNQAVQQVKAGLKAIYLSGWQVAADANLAGHMYPDQSLYPANSVPHVVKRINQALQRADQIHHSEGDNSIDWFAPIVADAEAGFGGQLNVFELMKAMIEAGAAGVHFEDQLSSEKKCGHLGGKVLLPTQTAVKNLIAARLAADVMGVPTVLIARTDANAADMVTSDVDPYDAPFTTGERTEEGFFRTKAGLDQAIARGLAYAPYADMIWCETSEPNLEEARRFAEAIHEKFPGKLLAYNCSPSFNWKKKLDDETIAKFQVELGKMGYKFQFVTLAGFHTLNHSMFELARGYKDRGMAAYSELQQAEFASEKYGYTATRHQREVGTGYFDEVAMVISGGSSSTTALKGSTEEEQFTVVAK</sequence>
<evidence type="ECO:0000256" key="5">
    <source>
        <dbReference type="ARBA" id="ARBA00022532"/>
    </source>
</evidence>
<evidence type="ECO:0000256" key="3">
    <source>
        <dbReference type="ARBA" id="ARBA00012909"/>
    </source>
</evidence>
<dbReference type="PIRSF" id="PIRSF001362">
    <property type="entry name" value="Isocit_lyase"/>
    <property type="match status" value="1"/>
</dbReference>